<comment type="caution">
    <text evidence="11">Lacks conserved residue(s) required for the propagation of feature annotation.</text>
</comment>
<feature type="transmembrane region" description="Helical" evidence="11">
    <location>
        <begin position="263"/>
        <end position="287"/>
    </location>
</feature>
<keyword evidence="5 11" id="KW-0552">Olfaction</keyword>
<evidence type="ECO:0000256" key="11">
    <source>
        <dbReference type="RuleBase" id="RU351113"/>
    </source>
</evidence>
<dbReference type="GO" id="GO:0004984">
    <property type="term" value="F:olfactory receptor activity"/>
    <property type="evidence" value="ECO:0007669"/>
    <property type="project" value="InterPro"/>
</dbReference>
<keyword evidence="2" id="KW-1003">Cell membrane</keyword>
<dbReference type="InterPro" id="IPR004117">
    <property type="entry name" value="7tm6_olfct_rcpt"/>
</dbReference>
<evidence type="ECO:0000256" key="8">
    <source>
        <dbReference type="ARBA" id="ARBA00023170"/>
    </source>
</evidence>
<evidence type="ECO:0000256" key="7">
    <source>
        <dbReference type="ARBA" id="ARBA00023136"/>
    </source>
</evidence>
<keyword evidence="6 11" id="KW-1133">Transmembrane helix</keyword>
<accession>A0A1B0GFY2</accession>
<evidence type="ECO:0000256" key="2">
    <source>
        <dbReference type="ARBA" id="ARBA00022475"/>
    </source>
</evidence>
<evidence type="ECO:0000256" key="5">
    <source>
        <dbReference type="ARBA" id="ARBA00022725"/>
    </source>
</evidence>
<keyword evidence="4 11" id="KW-0812">Transmembrane</keyword>
<dbReference type="Pfam" id="PF02949">
    <property type="entry name" value="7tm_6"/>
    <property type="match status" value="1"/>
</dbReference>
<proteinExistence type="inferred from homology"/>
<organism evidence="12 13">
    <name type="scientific">Glossina morsitans morsitans</name>
    <name type="common">Savannah tsetse fly</name>
    <dbReference type="NCBI Taxonomy" id="37546"/>
    <lineage>
        <taxon>Eukaryota</taxon>
        <taxon>Metazoa</taxon>
        <taxon>Ecdysozoa</taxon>
        <taxon>Arthropoda</taxon>
        <taxon>Hexapoda</taxon>
        <taxon>Insecta</taxon>
        <taxon>Pterygota</taxon>
        <taxon>Neoptera</taxon>
        <taxon>Endopterygota</taxon>
        <taxon>Diptera</taxon>
        <taxon>Brachycera</taxon>
        <taxon>Muscomorpha</taxon>
        <taxon>Hippoboscoidea</taxon>
        <taxon>Glossinidae</taxon>
        <taxon>Glossina</taxon>
    </lineage>
</organism>
<feature type="transmembrane region" description="Helical" evidence="11">
    <location>
        <begin position="71"/>
        <end position="90"/>
    </location>
</feature>
<dbReference type="AlphaFoldDB" id="A0A1B0GFY2"/>
<comment type="subcellular location">
    <subcellularLocation>
        <location evidence="1 11">Cell membrane</location>
        <topology evidence="1 11">Multi-pass membrane protein</topology>
    </subcellularLocation>
</comment>
<keyword evidence="13" id="KW-1185">Reference proteome</keyword>
<sequence length="395" mass="46568">MLTVREVTSFPFRFYNFVGIKLFQWDDNDTLTKREKYTLLVTLIIFVMNFVCKFSCFVLRKYEDAQELTKLISYFGFACNGVFKMLSVWIGRKTLHAVIKDLAKNFPRTASECHEYKFYEQYAFLKRHMYLLSLIHWSIAITFMLFPIVQSIFEYLVNFNDNGKFIYRFPYIMIYPFDHHTPAGFIFAYITQLIGGITIHSYFCGSDCLLLATVHLVNMQFVSLAVRIKKFKPQTYEKDLKQLRKILKLHISAHQNAKLVNDVFSISIFLNYLISIAVLVMIGVQVISGSEFWEFSKFVGFLIASASQVYYVCLYGSLLLDYEWYFADNRYQRMVILAIARSQRPAHLTAYKFFMISMESFANVRLNHLTRNCFVLMTTSYQFFTLLKARMEEQN</sequence>
<dbReference type="GO" id="GO:0007165">
    <property type="term" value="P:signal transduction"/>
    <property type="evidence" value="ECO:0007669"/>
    <property type="project" value="UniProtKB-KW"/>
</dbReference>
<evidence type="ECO:0000313" key="13">
    <source>
        <dbReference type="Proteomes" id="UP000092444"/>
    </source>
</evidence>
<dbReference type="PANTHER" id="PTHR21137:SF44">
    <property type="entry name" value="ODORANT RECEPTOR 13A-RELATED"/>
    <property type="match status" value="1"/>
</dbReference>
<keyword evidence="7 11" id="KW-0472">Membrane</keyword>
<keyword evidence="9 11" id="KW-0807">Transducer</keyword>
<dbReference type="EnsemblMetazoa" id="GMOY012255-RA">
    <property type="protein sequence ID" value="GMOY012255-PA"/>
    <property type="gene ID" value="GMOY012255"/>
</dbReference>
<evidence type="ECO:0000313" key="12">
    <source>
        <dbReference type="EnsemblMetazoa" id="GMOY012255-PA"/>
    </source>
</evidence>
<protein>
    <recommendedName>
        <fullName evidence="11">Odorant receptor</fullName>
    </recommendedName>
</protein>
<feature type="transmembrane region" description="Helical" evidence="11">
    <location>
        <begin position="134"/>
        <end position="157"/>
    </location>
</feature>
<evidence type="ECO:0000256" key="6">
    <source>
        <dbReference type="ARBA" id="ARBA00022989"/>
    </source>
</evidence>
<feature type="transmembrane region" description="Helical" evidence="11">
    <location>
        <begin position="183"/>
        <end position="203"/>
    </location>
</feature>
<evidence type="ECO:0000256" key="1">
    <source>
        <dbReference type="ARBA" id="ARBA00004651"/>
    </source>
</evidence>
<comment type="similarity">
    <text evidence="11">Belongs to the insect chemoreceptor superfamily. Heteromeric odorant receptor channel (TC 1.A.69) family.</text>
</comment>
<evidence type="ECO:0000256" key="3">
    <source>
        <dbReference type="ARBA" id="ARBA00022606"/>
    </source>
</evidence>
<dbReference type="GO" id="GO:0005549">
    <property type="term" value="F:odorant binding"/>
    <property type="evidence" value="ECO:0007669"/>
    <property type="project" value="InterPro"/>
</dbReference>
<keyword evidence="8 11" id="KW-0675">Receptor</keyword>
<dbReference type="STRING" id="37546.A0A1B0GFY2"/>
<dbReference type="EMBL" id="CCAG010012086">
    <property type="status" value="NOT_ANNOTATED_CDS"/>
    <property type="molecule type" value="Genomic_DNA"/>
</dbReference>
<reference evidence="12" key="1">
    <citation type="submission" date="2020-05" db="UniProtKB">
        <authorList>
            <consortium name="EnsemblMetazoa"/>
        </authorList>
    </citation>
    <scope>IDENTIFICATION</scope>
    <source>
        <strain evidence="12">Yale</strain>
    </source>
</reference>
<evidence type="ECO:0000256" key="10">
    <source>
        <dbReference type="ARBA" id="ARBA00038679"/>
    </source>
</evidence>
<dbReference type="Proteomes" id="UP000092444">
    <property type="component" value="Unassembled WGS sequence"/>
</dbReference>
<comment type="subunit">
    <text evidence="10">Interacts with Orco. Complexes exist early in the endomembrane system in olfactory sensory neurons (OSNs), coupling these complexes to the conserved ciliary trafficking pathway.</text>
</comment>
<dbReference type="GO" id="GO:0005886">
    <property type="term" value="C:plasma membrane"/>
    <property type="evidence" value="ECO:0007669"/>
    <property type="project" value="UniProtKB-SubCell"/>
</dbReference>
<dbReference type="PANTHER" id="PTHR21137">
    <property type="entry name" value="ODORANT RECEPTOR"/>
    <property type="match status" value="1"/>
</dbReference>
<feature type="transmembrane region" description="Helical" evidence="11">
    <location>
        <begin position="299"/>
        <end position="320"/>
    </location>
</feature>
<dbReference type="VEuPathDB" id="VectorBase:GMOY012255"/>
<keyword evidence="3 11" id="KW-0716">Sensory transduction</keyword>
<evidence type="ECO:0000256" key="4">
    <source>
        <dbReference type="ARBA" id="ARBA00022692"/>
    </source>
</evidence>
<evidence type="ECO:0000256" key="9">
    <source>
        <dbReference type="ARBA" id="ARBA00023224"/>
    </source>
</evidence>
<name>A0A1B0GFY2_GLOMM</name>
<feature type="transmembrane region" description="Helical" evidence="11">
    <location>
        <begin position="37"/>
        <end position="59"/>
    </location>
</feature>